<dbReference type="PaxDb" id="3635-A0A1U8HMT8"/>
<dbReference type="SUPFAM" id="SSF50630">
    <property type="entry name" value="Acid proteases"/>
    <property type="match status" value="1"/>
</dbReference>
<dbReference type="CDD" id="cd00303">
    <property type="entry name" value="retropepsin_like"/>
    <property type="match status" value="1"/>
</dbReference>
<evidence type="ECO:0008006" key="4">
    <source>
        <dbReference type="Google" id="ProtNLM"/>
    </source>
</evidence>
<proteinExistence type="predicted"/>
<dbReference type="GeneID" id="107887618"/>
<feature type="compositionally biased region" description="Gly residues" evidence="1">
    <location>
        <begin position="226"/>
        <end position="235"/>
    </location>
</feature>
<feature type="compositionally biased region" description="Low complexity" evidence="1">
    <location>
        <begin position="20"/>
        <end position="29"/>
    </location>
</feature>
<evidence type="ECO:0000256" key="1">
    <source>
        <dbReference type="SAM" id="MobiDB-lite"/>
    </source>
</evidence>
<evidence type="ECO:0000313" key="2">
    <source>
        <dbReference type="Proteomes" id="UP000818029"/>
    </source>
</evidence>
<sequence>MSTKGTRGWGTRGCGRGRRGAQAGSSSSGNLPNFNTSEASTSPMTETGGVARVTANVAEYWKEAIERIMDDLDCTSEKKLKGVVSLLRDEGNRSVAEYEVEFMRLSRYARGVVVTEYERCVSFKDGLRDNLRVLMAPQRERDFTALVDKAKITEEVKRAEPQNRERGRSKRDLRPRVRSRGLRKRLELMDRSELGLLLVLLVSHHVLTVVDCIMASVGKPLSGRGQARGGNGLGRGQRALDKGAGHTEPRQPALLYAARRRENGDAPDVITGTFFIYNVPYTALIDIGSTHCYIACTISENLGLLIESTMSEVTVLSLLGQSVRVNKLFRDVPLEVQGAIFLADLMKLPFREFDLILGMDWLVKHRVSLDCAIKRVVLRTVEHSEVVVIRERQNYLSNVISVLRDEILVRKGFEVYLAYISVSDSRDSSVKDIKTVKDFLNVFPKELPRLPTNREVEFGIALLPSTAPVSIVPYRMTPKELVELKMAPYEALHGHKCRTLLCWTELGERRALGPELIFETEDKVWLIRDRLKATSDRQKSYTNLKRLEIEYSMGDFVFLKVFH</sequence>
<dbReference type="AlphaFoldDB" id="A0A1U8HMT8"/>
<dbReference type="Proteomes" id="UP000818029">
    <property type="component" value="Chromosome A03"/>
</dbReference>
<organism evidence="2 3">
    <name type="scientific">Gossypium hirsutum</name>
    <name type="common">Upland cotton</name>
    <name type="synonym">Gossypium mexicanum</name>
    <dbReference type="NCBI Taxonomy" id="3635"/>
    <lineage>
        <taxon>Eukaryota</taxon>
        <taxon>Viridiplantae</taxon>
        <taxon>Streptophyta</taxon>
        <taxon>Embryophyta</taxon>
        <taxon>Tracheophyta</taxon>
        <taxon>Spermatophyta</taxon>
        <taxon>Magnoliopsida</taxon>
        <taxon>eudicotyledons</taxon>
        <taxon>Gunneridae</taxon>
        <taxon>Pentapetalae</taxon>
        <taxon>rosids</taxon>
        <taxon>malvids</taxon>
        <taxon>Malvales</taxon>
        <taxon>Malvaceae</taxon>
        <taxon>Malvoideae</taxon>
        <taxon>Gossypium</taxon>
    </lineage>
</organism>
<evidence type="ECO:0000313" key="3">
    <source>
        <dbReference type="RefSeq" id="XP_016667355.2"/>
    </source>
</evidence>
<dbReference type="PANTHER" id="PTHR15503:SF45">
    <property type="entry name" value="RNA-DIRECTED DNA POLYMERASE HOMOLOG"/>
    <property type="match status" value="1"/>
</dbReference>
<feature type="compositionally biased region" description="Basic and acidic residues" evidence="1">
    <location>
        <begin position="157"/>
        <end position="175"/>
    </location>
</feature>
<dbReference type="Gene3D" id="2.40.70.10">
    <property type="entry name" value="Acid Proteases"/>
    <property type="match status" value="1"/>
</dbReference>
<dbReference type="PANTHER" id="PTHR15503">
    <property type="entry name" value="LDOC1 RELATED"/>
    <property type="match status" value="1"/>
</dbReference>
<feature type="compositionally biased region" description="Basic and acidic residues" evidence="1">
    <location>
        <begin position="238"/>
        <end position="247"/>
    </location>
</feature>
<dbReference type="KEGG" id="ghi:107887618"/>
<feature type="region of interest" description="Disordered" evidence="1">
    <location>
        <begin position="1"/>
        <end position="48"/>
    </location>
</feature>
<accession>A0A1U8HMT8</accession>
<feature type="compositionally biased region" description="Polar residues" evidence="1">
    <location>
        <begin position="30"/>
        <end position="45"/>
    </location>
</feature>
<dbReference type="RefSeq" id="XP_016667355.2">
    <property type="nucleotide sequence ID" value="XM_016811866.2"/>
</dbReference>
<feature type="region of interest" description="Disordered" evidence="1">
    <location>
        <begin position="157"/>
        <end position="176"/>
    </location>
</feature>
<name>A0A1U8HMT8_GOSHI</name>
<dbReference type="InterPro" id="IPR032567">
    <property type="entry name" value="RTL1-rel"/>
</dbReference>
<keyword evidence="2" id="KW-1185">Reference proteome</keyword>
<dbReference type="Pfam" id="PF08284">
    <property type="entry name" value="RVP_2"/>
    <property type="match status" value="1"/>
</dbReference>
<dbReference type="InterPro" id="IPR021109">
    <property type="entry name" value="Peptidase_aspartic_dom_sf"/>
</dbReference>
<protein>
    <recommendedName>
        <fullName evidence="4">DNA/RNA polymerases superfamily protein</fullName>
    </recommendedName>
</protein>
<reference evidence="2" key="1">
    <citation type="journal article" date="2020" name="Nat. Genet.">
        <title>Genomic diversifications of five Gossypium allopolyploid species and their impact on cotton improvement.</title>
        <authorList>
            <person name="Chen Z.J."/>
            <person name="Sreedasyam A."/>
            <person name="Ando A."/>
            <person name="Song Q."/>
            <person name="De Santiago L.M."/>
            <person name="Hulse-Kemp A.M."/>
            <person name="Ding M."/>
            <person name="Ye W."/>
            <person name="Kirkbride R.C."/>
            <person name="Jenkins J."/>
            <person name="Plott C."/>
            <person name="Lovell J."/>
            <person name="Lin Y.M."/>
            <person name="Vaughn R."/>
            <person name="Liu B."/>
            <person name="Simpson S."/>
            <person name="Scheffler B.E."/>
            <person name="Wen L."/>
            <person name="Saski C.A."/>
            <person name="Grover C.E."/>
            <person name="Hu G."/>
            <person name="Conover J.L."/>
            <person name="Carlson J.W."/>
            <person name="Shu S."/>
            <person name="Boston L.B."/>
            <person name="Williams M."/>
            <person name="Peterson D.G."/>
            <person name="McGee K."/>
            <person name="Jones D.C."/>
            <person name="Wendel J.F."/>
            <person name="Stelly D.M."/>
            <person name="Grimwood J."/>
            <person name="Schmutz J."/>
        </authorList>
    </citation>
    <scope>NUCLEOTIDE SEQUENCE [LARGE SCALE GENOMIC DNA]</scope>
    <source>
        <strain evidence="2">cv. TM-1</strain>
    </source>
</reference>
<gene>
    <name evidence="3" type="primary">LOC107887618</name>
</gene>
<feature type="region of interest" description="Disordered" evidence="1">
    <location>
        <begin position="224"/>
        <end position="247"/>
    </location>
</feature>
<reference evidence="3" key="2">
    <citation type="submission" date="2025-08" db="UniProtKB">
        <authorList>
            <consortium name="RefSeq"/>
        </authorList>
    </citation>
    <scope>IDENTIFICATION</scope>
</reference>